<name>A0ABR2KUP6_9EUKA</name>
<accession>A0ABR2KUP6</accession>
<feature type="domain" description="SCP" evidence="1">
    <location>
        <begin position="14"/>
        <end position="72"/>
    </location>
</feature>
<protein>
    <recommendedName>
        <fullName evidence="1">SCP domain-containing protein</fullName>
    </recommendedName>
</protein>
<dbReference type="Gene3D" id="3.40.33.10">
    <property type="entry name" value="CAP"/>
    <property type="match status" value="1"/>
</dbReference>
<gene>
    <name evidence="2" type="ORF">M9Y10_023303</name>
</gene>
<dbReference type="Proteomes" id="UP001470230">
    <property type="component" value="Unassembled WGS sequence"/>
</dbReference>
<organism evidence="2 3">
    <name type="scientific">Tritrichomonas musculus</name>
    <dbReference type="NCBI Taxonomy" id="1915356"/>
    <lineage>
        <taxon>Eukaryota</taxon>
        <taxon>Metamonada</taxon>
        <taxon>Parabasalia</taxon>
        <taxon>Tritrichomonadida</taxon>
        <taxon>Tritrichomonadidae</taxon>
        <taxon>Tritrichomonas</taxon>
    </lineage>
</organism>
<keyword evidence="3" id="KW-1185">Reference proteome</keyword>
<reference evidence="2 3" key="1">
    <citation type="submission" date="2024-04" db="EMBL/GenBank/DDBJ databases">
        <title>Tritrichomonas musculus Genome.</title>
        <authorList>
            <person name="Alves-Ferreira E."/>
            <person name="Grigg M."/>
            <person name="Lorenzi H."/>
            <person name="Galac M."/>
        </authorList>
    </citation>
    <scope>NUCLEOTIDE SEQUENCE [LARGE SCALE GENOMIC DNA]</scope>
    <source>
        <strain evidence="2 3">EAF2021</strain>
    </source>
</reference>
<dbReference type="InterPro" id="IPR014044">
    <property type="entry name" value="CAP_dom"/>
</dbReference>
<evidence type="ECO:0000313" key="2">
    <source>
        <dbReference type="EMBL" id="KAK8894863.1"/>
    </source>
</evidence>
<dbReference type="EMBL" id="JAPFFF010000003">
    <property type="protein sequence ID" value="KAK8894863.1"/>
    <property type="molecule type" value="Genomic_DNA"/>
</dbReference>
<proteinExistence type="predicted"/>
<dbReference type="InterPro" id="IPR035940">
    <property type="entry name" value="CAP_sf"/>
</dbReference>
<dbReference type="Pfam" id="PF00188">
    <property type="entry name" value="CAP"/>
    <property type="match status" value="1"/>
</dbReference>
<comment type="caution">
    <text evidence="2">The sequence shown here is derived from an EMBL/GenBank/DDBJ whole genome shotgun (WGS) entry which is preliminary data.</text>
</comment>
<evidence type="ECO:0000259" key="1">
    <source>
        <dbReference type="Pfam" id="PF00188"/>
    </source>
</evidence>
<sequence length="259" mass="29880">MEFKVTSLEDSLINEIQKIRQDQGLNPLTLRSDLYTVALNHVRSIGKNNNTNLNDKIDSREKLFWNAKKYTEINFITKPCESEPIQTIVSIIKTHFMPQITSQINAIGPAVIKLKSNRYIVSILCAFFAPKISLREVYEKIPEVKTLQQPSTNFESLIELINRLREMIPFQPFNIKKVEATNEQSSKKKIVNAKISSELFCSLLTDRSFFNAITDLWTDFSYSSQEIDSNHHLKLNFSRGDDHFVYEVILKGTDLDQQS</sequence>
<evidence type="ECO:0000313" key="3">
    <source>
        <dbReference type="Proteomes" id="UP001470230"/>
    </source>
</evidence>